<protein>
    <submittedName>
        <fullName evidence="8">Putative RDD family membrane protein YckC</fullName>
    </submittedName>
</protein>
<reference evidence="8 9" key="1">
    <citation type="submission" date="2018-03" db="EMBL/GenBank/DDBJ databases">
        <title>Genomic Encyclopedia of Type Strains, Phase III (KMG-III): the genomes of soil and plant-associated and newly described type strains.</title>
        <authorList>
            <person name="Whitman W."/>
        </authorList>
    </citation>
    <scope>NUCLEOTIDE SEQUENCE [LARGE SCALE GENOMIC DNA]</scope>
    <source>
        <strain evidence="8 9">CGMCC 1.07653</strain>
    </source>
</reference>
<evidence type="ECO:0000256" key="3">
    <source>
        <dbReference type="ARBA" id="ARBA00022692"/>
    </source>
</evidence>
<keyword evidence="9" id="KW-1185">Reference proteome</keyword>
<feature type="transmembrane region" description="Helical" evidence="6">
    <location>
        <begin position="96"/>
        <end position="116"/>
    </location>
</feature>
<comment type="caution">
    <text evidence="8">The sequence shown here is derived from an EMBL/GenBank/DDBJ whole genome shotgun (WGS) entry which is preliminary data.</text>
</comment>
<dbReference type="OrthoDB" id="1787043at2"/>
<evidence type="ECO:0000313" key="8">
    <source>
        <dbReference type="EMBL" id="PSL42971.1"/>
    </source>
</evidence>
<evidence type="ECO:0000259" key="7">
    <source>
        <dbReference type="Pfam" id="PF06271"/>
    </source>
</evidence>
<organism evidence="8 9">
    <name type="scientific">Salsuginibacillus halophilus</name>
    <dbReference type="NCBI Taxonomy" id="517424"/>
    <lineage>
        <taxon>Bacteria</taxon>
        <taxon>Bacillati</taxon>
        <taxon>Bacillota</taxon>
        <taxon>Bacilli</taxon>
        <taxon>Bacillales</taxon>
        <taxon>Bacillaceae</taxon>
        <taxon>Salsuginibacillus</taxon>
    </lineage>
</organism>
<evidence type="ECO:0000256" key="1">
    <source>
        <dbReference type="ARBA" id="ARBA00004651"/>
    </source>
</evidence>
<dbReference type="GO" id="GO:0005886">
    <property type="term" value="C:plasma membrane"/>
    <property type="evidence" value="ECO:0007669"/>
    <property type="project" value="UniProtKB-SubCell"/>
</dbReference>
<comment type="subcellular location">
    <subcellularLocation>
        <location evidence="1">Cell membrane</location>
        <topology evidence="1">Multi-pass membrane protein</topology>
    </subcellularLocation>
</comment>
<name>A0A2P8H9U8_9BACI</name>
<feature type="domain" description="RDD" evidence="7">
    <location>
        <begin position="7"/>
        <end position="128"/>
    </location>
</feature>
<feature type="transmembrane region" description="Helical" evidence="6">
    <location>
        <begin position="12"/>
        <end position="34"/>
    </location>
</feature>
<dbReference type="AlphaFoldDB" id="A0A2P8H9U8"/>
<keyword evidence="3 6" id="KW-0812">Transmembrane</keyword>
<dbReference type="InterPro" id="IPR010432">
    <property type="entry name" value="RDD"/>
</dbReference>
<evidence type="ECO:0000256" key="5">
    <source>
        <dbReference type="ARBA" id="ARBA00023136"/>
    </source>
</evidence>
<dbReference type="Pfam" id="PF06271">
    <property type="entry name" value="RDD"/>
    <property type="match status" value="1"/>
</dbReference>
<dbReference type="RefSeq" id="WP_106589507.1">
    <property type="nucleotide sequence ID" value="NZ_PYAV01000012.1"/>
</dbReference>
<evidence type="ECO:0000313" key="9">
    <source>
        <dbReference type="Proteomes" id="UP000242310"/>
    </source>
</evidence>
<dbReference type="PANTHER" id="PTHR36115:SF9">
    <property type="entry name" value="LMO1584 PROTEIN"/>
    <property type="match status" value="1"/>
</dbReference>
<dbReference type="InterPro" id="IPR051791">
    <property type="entry name" value="Pra-immunoreactive"/>
</dbReference>
<dbReference type="EMBL" id="PYAV01000012">
    <property type="protein sequence ID" value="PSL42971.1"/>
    <property type="molecule type" value="Genomic_DNA"/>
</dbReference>
<keyword evidence="4 6" id="KW-1133">Transmembrane helix</keyword>
<sequence length="138" mass="15852">MTERRFGGFWRRLLAFLLDSLMLALPVMYVTNVLYGTGDIEQVPVVYLPFIFLASLYFIVMPVTKVQGTLGKRILGLKITNRNFQRITFKQSIGRYFAEILSGITMYIGYLLAAFMPQKTALHDILAKTYVVRIEKDT</sequence>
<dbReference type="PANTHER" id="PTHR36115">
    <property type="entry name" value="PROLINE-RICH ANTIGEN HOMOLOG-RELATED"/>
    <property type="match status" value="1"/>
</dbReference>
<feature type="transmembrane region" description="Helical" evidence="6">
    <location>
        <begin position="46"/>
        <end position="64"/>
    </location>
</feature>
<evidence type="ECO:0000256" key="2">
    <source>
        <dbReference type="ARBA" id="ARBA00022475"/>
    </source>
</evidence>
<evidence type="ECO:0000256" key="6">
    <source>
        <dbReference type="SAM" id="Phobius"/>
    </source>
</evidence>
<accession>A0A2P8H9U8</accession>
<gene>
    <name evidence="8" type="ORF">B0H94_11254</name>
</gene>
<keyword evidence="2" id="KW-1003">Cell membrane</keyword>
<dbReference type="Proteomes" id="UP000242310">
    <property type="component" value="Unassembled WGS sequence"/>
</dbReference>
<keyword evidence="5 6" id="KW-0472">Membrane</keyword>
<evidence type="ECO:0000256" key="4">
    <source>
        <dbReference type="ARBA" id="ARBA00022989"/>
    </source>
</evidence>
<proteinExistence type="predicted"/>